<dbReference type="PROSITE" id="PS51273">
    <property type="entry name" value="GATASE_TYPE_1"/>
    <property type="match status" value="1"/>
</dbReference>
<dbReference type="PANTHER" id="PTHR42695:SF5">
    <property type="entry name" value="GLUTAMINE AMIDOTRANSFERASE YLR126C-RELATED"/>
    <property type="match status" value="1"/>
</dbReference>
<proteinExistence type="inferred from homology"/>
<dbReference type="Proteomes" id="UP001314263">
    <property type="component" value="Unassembled WGS sequence"/>
</dbReference>
<dbReference type="AlphaFoldDB" id="A0AAV1I9I9"/>
<protein>
    <recommendedName>
        <fullName evidence="2">Glutamine amidotransferase domain-containing protein</fullName>
    </recommendedName>
</protein>
<reference evidence="3 4" key="1">
    <citation type="submission" date="2023-10" db="EMBL/GenBank/DDBJ databases">
        <authorList>
            <person name="Maclean D."/>
            <person name="Macfadyen A."/>
        </authorList>
    </citation>
    <scope>NUCLEOTIDE SEQUENCE [LARGE SCALE GENOMIC DNA]</scope>
</reference>
<gene>
    <name evidence="3" type="ORF">CVIRNUC_006072</name>
</gene>
<dbReference type="PANTHER" id="PTHR42695">
    <property type="entry name" value="GLUTAMINE AMIDOTRANSFERASE YLR126C-RELATED"/>
    <property type="match status" value="1"/>
</dbReference>
<dbReference type="EMBL" id="CAUYUE010000007">
    <property type="protein sequence ID" value="CAK0782877.1"/>
    <property type="molecule type" value="Genomic_DNA"/>
</dbReference>
<evidence type="ECO:0000259" key="2">
    <source>
        <dbReference type="Pfam" id="PF00117"/>
    </source>
</evidence>
<sequence length="247" mass="27118">MNAEIEKRYGDFGQMFEVMLRQAPEEQWDMVYPVDDEWPSADQMASYQAIAVTGSPLDAFDSVPWIVRLRKELAAASERGQRLLGICFGCQALAIALGGNAERANIHYEIGTRHILFSESACSELQASWAAACPKVGQLVIHESHQDCVTRLPEGAVLLASSQDTRVEVWALGDHVLCIQGHPEFSTEFMEALVQWKAKATPDSFPPALADGALRELHADPVTAKDAAAWRHLCKAFLRGPDLNGTA</sequence>
<accession>A0AAV1I9I9</accession>
<dbReference type="InterPro" id="IPR029062">
    <property type="entry name" value="Class_I_gatase-like"/>
</dbReference>
<name>A0AAV1I9I9_9CHLO</name>
<comment type="similarity">
    <text evidence="1">Belongs to the peptidase C26 family.</text>
</comment>
<dbReference type="InterPro" id="IPR044992">
    <property type="entry name" value="ChyE-like"/>
</dbReference>
<dbReference type="CDD" id="cd01741">
    <property type="entry name" value="GATase1_1"/>
    <property type="match status" value="1"/>
</dbReference>
<evidence type="ECO:0000256" key="1">
    <source>
        <dbReference type="ARBA" id="ARBA00011083"/>
    </source>
</evidence>
<dbReference type="Pfam" id="PF00117">
    <property type="entry name" value="GATase"/>
    <property type="match status" value="1"/>
</dbReference>
<evidence type="ECO:0000313" key="4">
    <source>
        <dbReference type="Proteomes" id="UP001314263"/>
    </source>
</evidence>
<keyword evidence="4" id="KW-1185">Reference proteome</keyword>
<dbReference type="GO" id="GO:0005829">
    <property type="term" value="C:cytosol"/>
    <property type="evidence" value="ECO:0007669"/>
    <property type="project" value="TreeGrafter"/>
</dbReference>
<evidence type="ECO:0000313" key="3">
    <source>
        <dbReference type="EMBL" id="CAK0782877.1"/>
    </source>
</evidence>
<dbReference type="SUPFAM" id="SSF52317">
    <property type="entry name" value="Class I glutamine amidotransferase-like"/>
    <property type="match status" value="1"/>
</dbReference>
<dbReference type="InterPro" id="IPR017926">
    <property type="entry name" value="GATASE"/>
</dbReference>
<organism evidence="3 4">
    <name type="scientific">Coccomyxa viridis</name>
    <dbReference type="NCBI Taxonomy" id="1274662"/>
    <lineage>
        <taxon>Eukaryota</taxon>
        <taxon>Viridiplantae</taxon>
        <taxon>Chlorophyta</taxon>
        <taxon>core chlorophytes</taxon>
        <taxon>Trebouxiophyceae</taxon>
        <taxon>Trebouxiophyceae incertae sedis</taxon>
        <taxon>Coccomyxaceae</taxon>
        <taxon>Coccomyxa</taxon>
    </lineage>
</organism>
<feature type="domain" description="Glutamine amidotransferase" evidence="2">
    <location>
        <begin position="31"/>
        <end position="187"/>
    </location>
</feature>
<dbReference type="Gene3D" id="3.40.50.880">
    <property type="match status" value="1"/>
</dbReference>
<comment type="caution">
    <text evidence="3">The sequence shown here is derived from an EMBL/GenBank/DDBJ whole genome shotgun (WGS) entry which is preliminary data.</text>
</comment>